<dbReference type="GO" id="GO:0003796">
    <property type="term" value="F:lysozyme activity"/>
    <property type="evidence" value="ECO:0007669"/>
    <property type="project" value="InterPro"/>
</dbReference>
<gene>
    <name evidence="3" type="ORF">N475_22525</name>
</gene>
<keyword evidence="1" id="KW-0929">Antimicrobial</keyword>
<keyword evidence="4" id="KW-1185">Reference proteome</keyword>
<accession>A0A166VBN6</accession>
<dbReference type="Proteomes" id="UP000076643">
    <property type="component" value="Unassembled WGS sequence"/>
</dbReference>
<evidence type="ECO:0000313" key="3">
    <source>
        <dbReference type="EMBL" id="KZN32459.1"/>
    </source>
</evidence>
<dbReference type="EMBL" id="AUYB01000132">
    <property type="protein sequence ID" value="KZN32459.1"/>
    <property type="molecule type" value="Genomic_DNA"/>
</dbReference>
<evidence type="ECO:0000256" key="2">
    <source>
        <dbReference type="ARBA" id="ARBA00022638"/>
    </source>
</evidence>
<dbReference type="GeneID" id="57362194"/>
<dbReference type="Gene3D" id="1.10.530.40">
    <property type="match status" value="1"/>
</dbReference>
<dbReference type="RefSeq" id="WP_063356360.1">
    <property type="nucleotide sequence ID" value="NZ_AQHB01000023.1"/>
</dbReference>
<evidence type="ECO:0000313" key="4">
    <source>
        <dbReference type="Proteomes" id="UP000076643"/>
    </source>
</evidence>
<dbReference type="CDD" id="cd16903">
    <property type="entry name" value="pesticin_lyz-like"/>
    <property type="match status" value="1"/>
</dbReference>
<dbReference type="GO" id="GO:0042742">
    <property type="term" value="P:defense response to bacterium"/>
    <property type="evidence" value="ECO:0007669"/>
    <property type="project" value="UniProtKB-KW"/>
</dbReference>
<proteinExistence type="predicted"/>
<dbReference type="PATRIC" id="fig|1365250.3.peg.4308"/>
<dbReference type="InterPro" id="IPR023347">
    <property type="entry name" value="Lysozyme_dom_sf"/>
</dbReference>
<keyword evidence="2" id="KW-0081">Bacteriolytic enzyme</keyword>
<dbReference type="AlphaFoldDB" id="A0A166VBN6"/>
<sequence length="202" mass="23192">MAKKLPHIGQFTFEQEGQEGGRYHSRTLHVPSQYSGLTIGRGFDLKHRSALDIEHSLTQAGVSSKPAQVLSKAAGLSGKAAEEFIKDHGLEGFEVSHQEQVNLFEQTYQAMANDVKRICEKQDCVDAYGAVDWENLHPKIKDIIIDLRYRGDYTPATRRRIQRYVAKNDLESFSKEMSDKELWHKVPRERFKQRLAYLIESK</sequence>
<protein>
    <submittedName>
        <fullName evidence="3">Uncharacterized protein</fullName>
    </submittedName>
</protein>
<organism evidence="3 4">
    <name type="scientific">Pseudoalteromonas luteoviolacea DSM 6061</name>
    <dbReference type="NCBI Taxonomy" id="1365250"/>
    <lineage>
        <taxon>Bacteria</taxon>
        <taxon>Pseudomonadati</taxon>
        <taxon>Pseudomonadota</taxon>
        <taxon>Gammaproteobacteria</taxon>
        <taxon>Alteromonadales</taxon>
        <taxon>Pseudoalteromonadaceae</taxon>
        <taxon>Pseudoalteromonas</taxon>
    </lineage>
</organism>
<reference evidence="3 4" key="1">
    <citation type="submission" date="2013-07" db="EMBL/GenBank/DDBJ databases">
        <title>Comparative Genomic and Metabolomic Analysis of Twelve Strains of Pseudoalteromonas luteoviolacea.</title>
        <authorList>
            <person name="Vynne N.G."/>
            <person name="Mansson M."/>
            <person name="Gram L."/>
        </authorList>
    </citation>
    <scope>NUCLEOTIDE SEQUENCE [LARGE SCALE GENOMIC DNA]</scope>
    <source>
        <strain evidence="3 4">DSM 6061</strain>
    </source>
</reference>
<dbReference type="GO" id="GO:0031640">
    <property type="term" value="P:killing of cells of another organism"/>
    <property type="evidence" value="ECO:0007669"/>
    <property type="project" value="UniProtKB-KW"/>
</dbReference>
<evidence type="ECO:0000256" key="1">
    <source>
        <dbReference type="ARBA" id="ARBA00022529"/>
    </source>
</evidence>
<name>A0A166VBN6_9GAMM</name>
<comment type="caution">
    <text evidence="3">The sequence shown here is derived from an EMBL/GenBank/DDBJ whole genome shotgun (WGS) entry which is preliminary data.</text>
</comment>